<dbReference type="AlphaFoldDB" id="A0A9J8D2W9"/>
<proteinExistence type="inferred from homology"/>
<sequence>MSIEKQSVSEENLQGSWVELNLNNGGGSTPKEGSEEQSASTAPSGDLEKMLLDAQHESGRSSSRGSLPCESPLRSQTPSHLRRGSEVHSSGEKNSSQGVCAEAPEAFQHPQHEEHQCDEEGRNLLRRIPQSFPALSCPFAHPCCGSRGVHRKALYYIWHLLREQEKPRNETNLIYAHLPSQLLYRESVLV</sequence>
<evidence type="ECO:0000256" key="5">
    <source>
        <dbReference type="ARBA" id="ARBA00022703"/>
    </source>
</evidence>
<dbReference type="GeneTree" id="ENSGT00390000013415"/>
<reference evidence="10" key="2">
    <citation type="submission" date="2025-09" db="UniProtKB">
        <authorList>
            <consortium name="Ensembl"/>
        </authorList>
    </citation>
    <scope>IDENTIFICATION</scope>
</reference>
<dbReference type="Ensembl" id="ENSCCRT00000186372.1">
    <property type="protein sequence ID" value="ENSCCRP00000176777.1"/>
    <property type="gene ID" value="ENSCCRG00000023608.2"/>
</dbReference>
<feature type="region of interest" description="Disordered" evidence="9">
    <location>
        <begin position="1"/>
        <end position="98"/>
    </location>
</feature>
<dbReference type="PANTHER" id="PTHR15186">
    <property type="entry name" value="RE48077P"/>
    <property type="match status" value="1"/>
</dbReference>
<evidence type="ECO:0000313" key="10">
    <source>
        <dbReference type="Ensembl" id="ENSCCRP00000176777.1"/>
    </source>
</evidence>
<reference evidence="10" key="1">
    <citation type="submission" date="2025-08" db="UniProtKB">
        <authorList>
            <consortium name="Ensembl"/>
        </authorList>
    </citation>
    <scope>IDENTIFICATION</scope>
</reference>
<dbReference type="InterPro" id="IPR010548">
    <property type="entry name" value="BNIP3"/>
</dbReference>
<organism evidence="10 11">
    <name type="scientific">Cyprinus carpio carpio</name>
    <dbReference type="NCBI Taxonomy" id="630221"/>
    <lineage>
        <taxon>Eukaryota</taxon>
        <taxon>Metazoa</taxon>
        <taxon>Chordata</taxon>
        <taxon>Craniata</taxon>
        <taxon>Vertebrata</taxon>
        <taxon>Euteleostomi</taxon>
        <taxon>Actinopterygii</taxon>
        <taxon>Neopterygii</taxon>
        <taxon>Teleostei</taxon>
        <taxon>Ostariophysi</taxon>
        <taxon>Cypriniformes</taxon>
        <taxon>Cyprinidae</taxon>
        <taxon>Cyprininae</taxon>
        <taxon>Cyprinus</taxon>
    </lineage>
</organism>
<feature type="compositionally biased region" description="Polar residues" evidence="9">
    <location>
        <begin position="1"/>
        <end position="15"/>
    </location>
</feature>
<protein>
    <submittedName>
        <fullName evidence="10">BCL2 interacting protein 3</fullName>
    </submittedName>
</protein>
<evidence type="ECO:0000313" key="11">
    <source>
        <dbReference type="Proteomes" id="UP001108240"/>
    </source>
</evidence>
<evidence type="ECO:0000256" key="1">
    <source>
        <dbReference type="ARBA" id="ARBA00004167"/>
    </source>
</evidence>
<evidence type="ECO:0000256" key="4">
    <source>
        <dbReference type="ARBA" id="ARBA00022692"/>
    </source>
</evidence>
<dbReference type="PANTHER" id="PTHR15186:SF4">
    <property type="entry name" value="BCL2_ADENOVIRUS E1B 19 KDA PROTEIN-INTERACTING PROTEIN 3"/>
    <property type="match status" value="1"/>
</dbReference>
<keyword evidence="4" id="KW-0812">Transmembrane</keyword>
<feature type="compositionally biased region" description="Basic and acidic residues" evidence="9">
    <location>
        <begin position="46"/>
        <end position="59"/>
    </location>
</feature>
<dbReference type="GO" id="GO:0005741">
    <property type="term" value="C:mitochondrial outer membrane"/>
    <property type="evidence" value="ECO:0007669"/>
    <property type="project" value="TreeGrafter"/>
</dbReference>
<evidence type="ECO:0000256" key="7">
    <source>
        <dbReference type="ARBA" id="ARBA00023128"/>
    </source>
</evidence>
<dbReference type="GO" id="GO:0042802">
    <property type="term" value="F:identical protein binding"/>
    <property type="evidence" value="ECO:0007669"/>
    <property type="project" value="UniProtKB-ARBA"/>
</dbReference>
<evidence type="ECO:0000256" key="3">
    <source>
        <dbReference type="ARBA" id="ARBA00007710"/>
    </source>
</evidence>
<evidence type="ECO:0000256" key="6">
    <source>
        <dbReference type="ARBA" id="ARBA00022989"/>
    </source>
</evidence>
<dbReference type="GO" id="GO:0005783">
    <property type="term" value="C:endoplasmic reticulum"/>
    <property type="evidence" value="ECO:0007669"/>
    <property type="project" value="TreeGrafter"/>
</dbReference>
<keyword evidence="11" id="KW-1185">Reference proteome</keyword>
<keyword evidence="5" id="KW-0053">Apoptosis</keyword>
<evidence type="ECO:0000256" key="9">
    <source>
        <dbReference type="SAM" id="MobiDB-lite"/>
    </source>
</evidence>
<dbReference type="GO" id="GO:0005635">
    <property type="term" value="C:nuclear envelope"/>
    <property type="evidence" value="ECO:0007669"/>
    <property type="project" value="TreeGrafter"/>
</dbReference>
<dbReference type="Proteomes" id="UP001108240">
    <property type="component" value="Unplaced"/>
</dbReference>
<name>A0A9J8D2W9_CYPCA</name>
<dbReference type="Pfam" id="PF06553">
    <property type="entry name" value="BNIP3"/>
    <property type="match status" value="1"/>
</dbReference>
<comment type="subcellular location">
    <subcellularLocation>
        <location evidence="1">Membrane</location>
        <topology evidence="1">Single-pass membrane protein</topology>
    </subcellularLocation>
    <subcellularLocation>
        <location evidence="2">Mitochondrion membrane</location>
    </subcellularLocation>
</comment>
<dbReference type="GO" id="GO:0043065">
    <property type="term" value="P:positive regulation of apoptotic process"/>
    <property type="evidence" value="ECO:0007669"/>
    <property type="project" value="InterPro"/>
</dbReference>
<comment type="similarity">
    <text evidence="3">Belongs to the NIP3 family.</text>
</comment>
<evidence type="ECO:0000256" key="8">
    <source>
        <dbReference type="ARBA" id="ARBA00023136"/>
    </source>
</evidence>
<accession>A0A9J8D2W9</accession>
<keyword evidence="8" id="KW-0472">Membrane</keyword>
<dbReference type="GO" id="GO:0097345">
    <property type="term" value="P:mitochondrial outer membrane permeabilization"/>
    <property type="evidence" value="ECO:0007669"/>
    <property type="project" value="TreeGrafter"/>
</dbReference>
<keyword evidence="7" id="KW-0496">Mitochondrion</keyword>
<evidence type="ECO:0000256" key="2">
    <source>
        <dbReference type="ARBA" id="ARBA00004325"/>
    </source>
</evidence>
<keyword evidence="6" id="KW-1133">Transmembrane helix</keyword>